<organism evidence="3 8">
    <name type="scientific">Priapulus caudatus</name>
    <name type="common">Priapulid worm</name>
    <dbReference type="NCBI Taxonomy" id="37621"/>
    <lineage>
        <taxon>Eukaryota</taxon>
        <taxon>Metazoa</taxon>
        <taxon>Ecdysozoa</taxon>
        <taxon>Scalidophora</taxon>
        <taxon>Priapulida</taxon>
        <taxon>Priapulimorpha</taxon>
        <taxon>Priapulimorphida</taxon>
        <taxon>Priapulidae</taxon>
        <taxon>Priapulus</taxon>
    </lineage>
</organism>
<feature type="region of interest" description="Disordered" evidence="2">
    <location>
        <begin position="1"/>
        <end position="32"/>
    </location>
</feature>
<dbReference type="Gene3D" id="1.20.5.190">
    <property type="match status" value="1"/>
</dbReference>
<dbReference type="RefSeq" id="XP_014668129.1">
    <property type="nucleotide sequence ID" value="XM_014812643.1"/>
</dbReference>
<feature type="region of interest" description="Disordered" evidence="2">
    <location>
        <begin position="196"/>
        <end position="230"/>
    </location>
</feature>
<accession>A0ABM1E7G2</accession>
<dbReference type="RefSeq" id="XP_014668133.1">
    <property type="nucleotide sequence ID" value="XM_014812647.1"/>
</dbReference>
<dbReference type="RefSeq" id="XP_014668130.1">
    <property type="nucleotide sequence ID" value="XM_014812644.1"/>
</dbReference>
<reference evidence="4 5" key="1">
    <citation type="submission" date="2025-05" db="UniProtKB">
        <authorList>
            <consortium name="RefSeq"/>
        </authorList>
    </citation>
    <scope>IDENTIFICATION</scope>
</reference>
<dbReference type="RefSeq" id="XP_014668132.1">
    <property type="nucleotide sequence ID" value="XM_014812646.1"/>
</dbReference>
<gene>
    <name evidence="4 5 6 7 8" type="primary">LOC106809545</name>
</gene>
<evidence type="ECO:0000313" key="4">
    <source>
        <dbReference type="RefSeq" id="XP_014668129.1"/>
    </source>
</evidence>
<feature type="compositionally biased region" description="Low complexity" evidence="2">
    <location>
        <begin position="697"/>
        <end position="707"/>
    </location>
</feature>
<feature type="coiled-coil region" evidence="1">
    <location>
        <begin position="266"/>
        <end position="330"/>
    </location>
</feature>
<evidence type="ECO:0000313" key="5">
    <source>
        <dbReference type="RefSeq" id="XP_014668130.1"/>
    </source>
</evidence>
<evidence type="ECO:0000313" key="3">
    <source>
        <dbReference type="Proteomes" id="UP000695022"/>
    </source>
</evidence>
<evidence type="ECO:0000313" key="7">
    <source>
        <dbReference type="RefSeq" id="XP_014668132.1"/>
    </source>
</evidence>
<feature type="region of interest" description="Disordered" evidence="2">
    <location>
        <begin position="688"/>
        <end position="737"/>
    </location>
</feature>
<feature type="compositionally biased region" description="Basic residues" evidence="2">
    <location>
        <begin position="57"/>
        <end position="68"/>
    </location>
</feature>
<dbReference type="PROSITE" id="PS50096">
    <property type="entry name" value="IQ"/>
    <property type="match status" value="2"/>
</dbReference>
<name>A0ABM1E7G2_PRICU</name>
<protein>
    <submittedName>
        <fullName evidence="4 5">IQ domain-containing protein E-like isoform X1</fullName>
    </submittedName>
</protein>
<keyword evidence="1" id="KW-0175">Coiled coil</keyword>
<dbReference type="GeneID" id="106809545"/>
<feature type="compositionally biased region" description="Acidic residues" evidence="2">
    <location>
        <begin position="728"/>
        <end position="737"/>
    </location>
</feature>
<keyword evidence="3" id="KW-1185">Reference proteome</keyword>
<evidence type="ECO:0000256" key="2">
    <source>
        <dbReference type="SAM" id="MobiDB-lite"/>
    </source>
</evidence>
<evidence type="ECO:0000313" key="8">
    <source>
        <dbReference type="RefSeq" id="XP_014668133.1"/>
    </source>
</evidence>
<feature type="compositionally biased region" description="Basic and acidic residues" evidence="2">
    <location>
        <begin position="196"/>
        <end position="206"/>
    </location>
</feature>
<evidence type="ECO:0000256" key="1">
    <source>
        <dbReference type="SAM" id="Coils"/>
    </source>
</evidence>
<feature type="compositionally biased region" description="Polar residues" evidence="2">
    <location>
        <begin position="69"/>
        <end position="80"/>
    </location>
</feature>
<feature type="region of interest" description="Disordered" evidence="2">
    <location>
        <begin position="467"/>
        <end position="539"/>
    </location>
</feature>
<dbReference type="RefSeq" id="XP_014668131.1">
    <property type="nucleotide sequence ID" value="XM_014812645.1"/>
</dbReference>
<proteinExistence type="predicted"/>
<evidence type="ECO:0000313" key="6">
    <source>
        <dbReference type="RefSeq" id="XP_014668131.1"/>
    </source>
</evidence>
<dbReference type="Proteomes" id="UP000695022">
    <property type="component" value="Unplaced"/>
</dbReference>
<feature type="compositionally biased region" description="Basic and acidic residues" evidence="2">
    <location>
        <begin position="19"/>
        <end position="32"/>
    </location>
</feature>
<feature type="compositionally biased region" description="Polar residues" evidence="2">
    <location>
        <begin position="527"/>
        <end position="536"/>
    </location>
</feature>
<feature type="region of interest" description="Disordered" evidence="2">
    <location>
        <begin position="49"/>
        <end position="80"/>
    </location>
</feature>
<feature type="region of interest" description="Disordered" evidence="2">
    <location>
        <begin position="131"/>
        <end position="160"/>
    </location>
</feature>
<sequence length="737" mass="82596">MSEREATVGLCFRSGDSSHPSDSDIKPEPVEKNDQLKAVILQILSDAVSVSSDGNKGKPRKMQRHKSARSSSLSRLPQTNGSVAIKPAREYWLENIKRAGSVRSRTMSGVPLTTSHSSGYLSSSDYLRHMVSSPRGQRRPQSGGLHSKGKFANSGASYSNHKDPIDMYDEIIQLKKTIQSVEADGMTLKTKLRRMEENGQKKDKQIEQLLNPSGCDEMRRSLGTKQADNSAVTNALKQKIFKLEQTLRQRETDFRKLESSLKTTKVEEMRVQLEAYYQEVLRLRAELSQTPSHPESAPRHPRMKEVAAKLRSLNGSVKTLTREKQKMAAENRTIRLNLEKTLETSRCLEKTHRKCEEGTEMNRKLQETIASLEKKLEEEREQVADMKTFVSKNSVVTEGKLPLRGSAQQCLEQLDRRETELLEEREKLRGVIRRLRQDRSHYKQKLEVKEKAVKQLQKESVDAVAELQAEKEKRRSPSLGRSSIRVLQSPHDSVSTTPEKRPRRISAIATKAKLASAPTRGNHESDSQNGSQQQDPVDSGGYLQCEALEMAAYNLRQQRAATTIQRNWKIFRQQKTALAAKEEAAVLIQSTLRGHFEREERLHTSRPVLASSGEGKIYNAGDVTVVQSALRAHMYREQYLRDEEIRDLHACDSDDSHATVTLDRSATATTSPQRRHFREKASVSLLDGGAPVRGATHALAASHDSPASHPPSSPARPTDTTPVADAVTSDDDDIVIG</sequence>